<dbReference type="SUPFAM" id="SSF46894">
    <property type="entry name" value="C-terminal effector domain of the bipartite response regulators"/>
    <property type="match status" value="1"/>
</dbReference>
<evidence type="ECO:0000313" key="6">
    <source>
        <dbReference type="Proteomes" id="UP001065549"/>
    </source>
</evidence>
<dbReference type="InterPro" id="IPR016032">
    <property type="entry name" value="Sig_transdc_resp-reg_C-effctor"/>
</dbReference>
<feature type="domain" description="HTH luxR-type" evidence="4">
    <location>
        <begin position="288"/>
        <end position="353"/>
    </location>
</feature>
<gene>
    <name evidence="5" type="ORF">OBO34_07430</name>
</gene>
<dbReference type="PROSITE" id="PS00622">
    <property type="entry name" value="HTH_LUXR_1"/>
    <property type="match status" value="1"/>
</dbReference>
<dbReference type="Pfam" id="PF00196">
    <property type="entry name" value="GerE"/>
    <property type="match status" value="1"/>
</dbReference>
<evidence type="ECO:0000313" key="5">
    <source>
        <dbReference type="EMBL" id="MCU7378184.1"/>
    </source>
</evidence>
<dbReference type="PANTHER" id="PTHR44688:SF16">
    <property type="entry name" value="DNA-BINDING TRANSCRIPTIONAL ACTIVATOR DEVR_DOSR"/>
    <property type="match status" value="1"/>
</dbReference>
<keyword evidence="3" id="KW-0804">Transcription</keyword>
<keyword evidence="2" id="KW-0238">DNA-binding</keyword>
<proteinExistence type="predicted"/>
<dbReference type="InterPro" id="IPR029016">
    <property type="entry name" value="GAF-like_dom_sf"/>
</dbReference>
<dbReference type="GO" id="GO:0006355">
    <property type="term" value="P:regulation of DNA-templated transcription"/>
    <property type="evidence" value="ECO:0007669"/>
    <property type="project" value="InterPro"/>
</dbReference>
<dbReference type="RefSeq" id="WP_148398928.1">
    <property type="nucleotide sequence ID" value="NZ_JAOSHN010000003.1"/>
</dbReference>
<name>A0A9J6QL14_9FIRM</name>
<dbReference type="GO" id="GO:0003677">
    <property type="term" value="F:DNA binding"/>
    <property type="evidence" value="ECO:0007669"/>
    <property type="project" value="UniProtKB-KW"/>
</dbReference>
<dbReference type="PROSITE" id="PS50043">
    <property type="entry name" value="HTH_LUXR_2"/>
    <property type="match status" value="1"/>
</dbReference>
<dbReference type="SUPFAM" id="SSF55781">
    <property type="entry name" value="GAF domain-like"/>
    <property type="match status" value="1"/>
</dbReference>
<accession>A0A9J6QL14</accession>
<dbReference type="InterPro" id="IPR000792">
    <property type="entry name" value="Tscrpt_reg_LuxR_C"/>
</dbReference>
<dbReference type="PANTHER" id="PTHR44688">
    <property type="entry name" value="DNA-BINDING TRANSCRIPTIONAL ACTIVATOR DEVR_DOSR"/>
    <property type="match status" value="1"/>
</dbReference>
<dbReference type="InterPro" id="IPR036388">
    <property type="entry name" value="WH-like_DNA-bd_sf"/>
</dbReference>
<evidence type="ECO:0000256" key="2">
    <source>
        <dbReference type="ARBA" id="ARBA00023125"/>
    </source>
</evidence>
<dbReference type="AlphaFoldDB" id="A0A9J6QL14"/>
<reference evidence="5" key="1">
    <citation type="submission" date="2022-09" db="EMBL/GenBank/DDBJ databases">
        <title>Culturomic study of gut microbiota in children with autism spectrum disorder.</title>
        <authorList>
            <person name="Efimov B.A."/>
            <person name="Chaplin A.V."/>
            <person name="Sokolova S.R."/>
            <person name="Pikina A.P."/>
            <person name="Korzhanova M."/>
            <person name="Belova V."/>
            <person name="Korostin D."/>
        </authorList>
    </citation>
    <scope>NUCLEOTIDE SEQUENCE</scope>
    <source>
        <strain evidence="5">ASD5510</strain>
    </source>
</reference>
<evidence type="ECO:0000259" key="4">
    <source>
        <dbReference type="PROSITE" id="PS50043"/>
    </source>
</evidence>
<dbReference type="Gene3D" id="1.10.10.10">
    <property type="entry name" value="Winged helix-like DNA-binding domain superfamily/Winged helix DNA-binding domain"/>
    <property type="match status" value="1"/>
</dbReference>
<comment type="caution">
    <text evidence="5">The sequence shown here is derived from an EMBL/GenBank/DDBJ whole genome shotgun (WGS) entry which is preliminary data.</text>
</comment>
<dbReference type="Gene3D" id="3.30.450.40">
    <property type="match status" value="1"/>
</dbReference>
<dbReference type="SMART" id="SM00421">
    <property type="entry name" value="HTH_LUXR"/>
    <property type="match status" value="1"/>
</dbReference>
<evidence type="ECO:0000256" key="1">
    <source>
        <dbReference type="ARBA" id="ARBA00023015"/>
    </source>
</evidence>
<dbReference type="Proteomes" id="UP001065549">
    <property type="component" value="Unassembled WGS sequence"/>
</dbReference>
<keyword evidence="1" id="KW-0805">Transcription regulation</keyword>
<dbReference type="CDD" id="cd06170">
    <property type="entry name" value="LuxR_C_like"/>
    <property type="match status" value="1"/>
</dbReference>
<organism evidence="5 6">
    <name type="scientific">Hominibacterium faecale</name>
    <dbReference type="NCBI Taxonomy" id="2839743"/>
    <lineage>
        <taxon>Bacteria</taxon>
        <taxon>Bacillati</taxon>
        <taxon>Bacillota</taxon>
        <taxon>Clostridia</taxon>
        <taxon>Peptostreptococcales</taxon>
        <taxon>Anaerovoracaceae</taxon>
        <taxon>Hominibacterium</taxon>
    </lineage>
</organism>
<dbReference type="PRINTS" id="PR00038">
    <property type="entry name" value="HTHLUXR"/>
</dbReference>
<dbReference type="EMBL" id="JAOSHN010000003">
    <property type="protein sequence ID" value="MCU7378184.1"/>
    <property type="molecule type" value="Genomic_DNA"/>
</dbReference>
<protein>
    <submittedName>
        <fullName evidence="5">LuxR C-terminal-related transcriptional regulator</fullName>
    </submittedName>
</protein>
<evidence type="ECO:0000256" key="3">
    <source>
        <dbReference type="ARBA" id="ARBA00023163"/>
    </source>
</evidence>
<sequence length="358" mass="40434">MNSECLQINELLLTLYGTKNKEEAFRNTLDVLRKTIPFDKGDIYFYDASSEQPRINVFIAAGWEQEELDQYLNDYYQIDDVLPLISSKKPIMFRSSDIFSSEDRMESAYYLKALKPLGMEYSIEGSICCVGNIIGGIGLHRGIQQGEFTLEDVELMKLLSPHLRNVATDYVTSIDDLPQIKCLNSGFFISYVLWDVNGSVEWEDLENVEIDSSKKAAVLNRLFALCRQLNGKNSITQSISIEEGAGGRSGSIPRDYLVTINKVFYNSKQHYCAVLIDFSKLVDNAFNSIQDTINLTKRETEIIRMAMNGAGTAEIAKAFYVDVSTVKKHLTNSYQKMGIKGKHQIVNFLLRGGKDINL</sequence>
<keyword evidence="6" id="KW-1185">Reference proteome</keyword>